<dbReference type="Gene3D" id="3.40.630.30">
    <property type="match status" value="1"/>
</dbReference>
<protein>
    <submittedName>
        <fullName evidence="7">GNAT family N-acetyltransferase</fullName>
    </submittedName>
</protein>
<accession>A0ABT0RXF9</accession>
<evidence type="ECO:0000313" key="7">
    <source>
        <dbReference type="EMBL" id="MCL6699584.1"/>
    </source>
</evidence>
<reference evidence="7 8" key="1">
    <citation type="submission" date="2022-05" db="EMBL/GenBank/DDBJ databases">
        <authorList>
            <person name="Jo J.-H."/>
            <person name="Im W.-T."/>
        </authorList>
    </citation>
    <scope>NUCLEOTIDE SEQUENCE [LARGE SCALE GENOMIC DNA]</scope>
    <source>
        <strain evidence="7 8">NSE70-1</strain>
    </source>
</reference>
<organism evidence="7 8">
    <name type="scientific">Sphingomonas caseinilyticus</name>
    <dbReference type="NCBI Taxonomy" id="2908205"/>
    <lineage>
        <taxon>Bacteria</taxon>
        <taxon>Pseudomonadati</taxon>
        <taxon>Pseudomonadota</taxon>
        <taxon>Alphaproteobacteria</taxon>
        <taxon>Sphingomonadales</taxon>
        <taxon>Sphingomonadaceae</taxon>
        <taxon>Sphingomonas</taxon>
    </lineage>
</organism>
<dbReference type="Proteomes" id="UP001203410">
    <property type="component" value="Unassembled WGS sequence"/>
</dbReference>
<dbReference type="PROSITE" id="PS51186">
    <property type="entry name" value="GNAT"/>
    <property type="match status" value="1"/>
</dbReference>
<dbReference type="InterPro" id="IPR000182">
    <property type="entry name" value="GNAT_dom"/>
</dbReference>
<evidence type="ECO:0000259" key="6">
    <source>
        <dbReference type="PROSITE" id="PS51186"/>
    </source>
</evidence>
<dbReference type="RefSeq" id="WP_249905038.1">
    <property type="nucleotide sequence ID" value="NZ_JAMGBA010000003.1"/>
</dbReference>
<dbReference type="PANTHER" id="PTHR36449">
    <property type="entry name" value="ACETYLTRANSFERASE-RELATED"/>
    <property type="match status" value="1"/>
</dbReference>
<proteinExistence type="predicted"/>
<dbReference type="SUPFAM" id="SSF55729">
    <property type="entry name" value="Acyl-CoA N-acyltransferases (Nat)"/>
    <property type="match status" value="1"/>
</dbReference>
<keyword evidence="2" id="KW-1277">Toxin-antitoxin system</keyword>
<keyword evidence="1" id="KW-0678">Repressor</keyword>
<evidence type="ECO:0000256" key="5">
    <source>
        <dbReference type="ARBA" id="ARBA00049880"/>
    </source>
</evidence>
<keyword evidence="4" id="KW-0012">Acyltransferase</keyword>
<evidence type="ECO:0000256" key="3">
    <source>
        <dbReference type="ARBA" id="ARBA00022679"/>
    </source>
</evidence>
<name>A0ABT0RXF9_9SPHN</name>
<comment type="caution">
    <text evidence="7">The sequence shown here is derived from an EMBL/GenBank/DDBJ whole genome shotgun (WGS) entry which is preliminary data.</text>
</comment>
<gene>
    <name evidence="7" type="ORF">LZ496_12420</name>
</gene>
<keyword evidence="3" id="KW-0808">Transferase</keyword>
<evidence type="ECO:0000256" key="4">
    <source>
        <dbReference type="ARBA" id="ARBA00023315"/>
    </source>
</evidence>
<comment type="catalytic activity">
    <reaction evidence="5">
        <text>glycyl-tRNA(Gly) + acetyl-CoA = N-acetylglycyl-tRNA(Gly) + CoA + H(+)</text>
        <dbReference type="Rhea" id="RHEA:81867"/>
        <dbReference type="Rhea" id="RHEA-COMP:9683"/>
        <dbReference type="Rhea" id="RHEA-COMP:19766"/>
        <dbReference type="ChEBI" id="CHEBI:15378"/>
        <dbReference type="ChEBI" id="CHEBI:57287"/>
        <dbReference type="ChEBI" id="CHEBI:57288"/>
        <dbReference type="ChEBI" id="CHEBI:78522"/>
        <dbReference type="ChEBI" id="CHEBI:232036"/>
    </reaction>
</comment>
<evidence type="ECO:0000256" key="2">
    <source>
        <dbReference type="ARBA" id="ARBA00022649"/>
    </source>
</evidence>
<dbReference type="EMBL" id="JAMGBA010000003">
    <property type="protein sequence ID" value="MCL6699584.1"/>
    <property type="molecule type" value="Genomic_DNA"/>
</dbReference>
<dbReference type="InterPro" id="IPR016181">
    <property type="entry name" value="Acyl_CoA_acyltransferase"/>
</dbReference>
<dbReference type="Pfam" id="PF00583">
    <property type="entry name" value="Acetyltransf_1"/>
    <property type="match status" value="1"/>
</dbReference>
<evidence type="ECO:0000313" key="8">
    <source>
        <dbReference type="Proteomes" id="UP001203410"/>
    </source>
</evidence>
<evidence type="ECO:0000256" key="1">
    <source>
        <dbReference type="ARBA" id="ARBA00022491"/>
    </source>
</evidence>
<feature type="domain" description="N-acetyltransferase" evidence="6">
    <location>
        <begin position="9"/>
        <end position="179"/>
    </location>
</feature>
<dbReference type="PANTHER" id="PTHR36449:SF1">
    <property type="entry name" value="ACETYLTRANSFERASE"/>
    <property type="match status" value="1"/>
</dbReference>
<keyword evidence="8" id="KW-1185">Reference proteome</keyword>
<sequence>MAAKAAPQVEIRLIKPGDRLTGLSLGDQAFAPLKTFAQRHAHAYERQSLARTYGAFDVANNDKLIGYITLVCGEVVIQEGDNALVVEDGLAYHYRQYPAVKIARLAVDRRIREAGIGNALVNLALGIARDLVSPNVGCRFVMVDAKRASVPWYDRRGFTMLDTAENRERDEPVMFVDLSKLG</sequence>